<proteinExistence type="predicted"/>
<accession>A0AA36GB16</accession>
<dbReference type="AlphaFoldDB" id="A0AA36GB16"/>
<organism evidence="1 2">
    <name type="scientific">Mesorhabditis spiculigera</name>
    <dbReference type="NCBI Taxonomy" id="96644"/>
    <lineage>
        <taxon>Eukaryota</taxon>
        <taxon>Metazoa</taxon>
        <taxon>Ecdysozoa</taxon>
        <taxon>Nematoda</taxon>
        <taxon>Chromadorea</taxon>
        <taxon>Rhabditida</taxon>
        <taxon>Rhabditina</taxon>
        <taxon>Rhabditomorpha</taxon>
        <taxon>Rhabditoidea</taxon>
        <taxon>Rhabditidae</taxon>
        <taxon>Mesorhabditinae</taxon>
        <taxon>Mesorhabditis</taxon>
    </lineage>
</organism>
<feature type="non-terminal residue" evidence="1">
    <location>
        <position position="180"/>
    </location>
</feature>
<dbReference type="Proteomes" id="UP001177023">
    <property type="component" value="Unassembled WGS sequence"/>
</dbReference>
<protein>
    <submittedName>
        <fullName evidence="1">Uncharacterized protein</fullName>
    </submittedName>
</protein>
<gene>
    <name evidence="1" type="ORF">MSPICULIGERA_LOCUS24919</name>
</gene>
<comment type="caution">
    <text evidence="1">The sequence shown here is derived from an EMBL/GenBank/DDBJ whole genome shotgun (WGS) entry which is preliminary data.</text>
</comment>
<name>A0AA36GB16_9BILA</name>
<reference evidence="1" key="1">
    <citation type="submission" date="2023-06" db="EMBL/GenBank/DDBJ databases">
        <authorList>
            <person name="Delattre M."/>
        </authorList>
    </citation>
    <scope>NUCLEOTIDE SEQUENCE</scope>
    <source>
        <strain evidence="1">AF72</strain>
    </source>
</reference>
<keyword evidence="2" id="KW-1185">Reference proteome</keyword>
<evidence type="ECO:0000313" key="2">
    <source>
        <dbReference type="Proteomes" id="UP001177023"/>
    </source>
</evidence>
<sequence>MGDILLHTFDEHRMTSPFVDAMVCVVVVACNEGFRSKLPPKSPSDIRAVLERAGITTSVGIVDAVMREKFTGNSESWQLHWNNALSLFTNSEDEEMTDRNAHPLPDLPLQLLYLVCRLTDCTSPVNAMRLAACIQCQDSSISTQESKLKAEATVHFFSLANISTIVAVINRSLEEQEDLL</sequence>
<dbReference type="EMBL" id="CATQJA010002709">
    <property type="protein sequence ID" value="CAJ0586939.1"/>
    <property type="molecule type" value="Genomic_DNA"/>
</dbReference>
<evidence type="ECO:0000313" key="1">
    <source>
        <dbReference type="EMBL" id="CAJ0586939.1"/>
    </source>
</evidence>